<dbReference type="InterPro" id="IPR001750">
    <property type="entry name" value="ND/Mrp_TM"/>
</dbReference>
<comment type="function">
    <text evidence="17">Core subunit of the mitochondrial membrane respiratory chain NADH dehydrogenase (Complex I) which catalyzes electron transfer from NADH through the respiratory chain, using ubiquinone as an electron acceptor. Essential for the catalytic activity and assembly of complex I.</text>
</comment>
<evidence type="ECO:0000259" key="18">
    <source>
        <dbReference type="Pfam" id="PF00361"/>
    </source>
</evidence>
<feature type="transmembrane region" description="Helical" evidence="17">
    <location>
        <begin position="109"/>
        <end position="131"/>
    </location>
</feature>
<feature type="transmembrane region" description="Helical" evidence="17">
    <location>
        <begin position="7"/>
        <end position="36"/>
    </location>
</feature>
<evidence type="ECO:0000256" key="1">
    <source>
        <dbReference type="ARBA" id="ARBA00003257"/>
    </source>
</evidence>
<feature type="transmembrane region" description="Helical" evidence="17">
    <location>
        <begin position="299"/>
        <end position="324"/>
    </location>
</feature>
<dbReference type="AlphaFoldDB" id="A0A0A6ZLY6"/>
<feature type="transmembrane region" description="Helical" evidence="17">
    <location>
        <begin position="368"/>
        <end position="401"/>
    </location>
</feature>
<evidence type="ECO:0000256" key="4">
    <source>
        <dbReference type="ARBA" id="ARBA00012944"/>
    </source>
</evidence>
<sequence length="442" mass="52790">MMKLIMLLLSLIILNLNKIISKYMYIIILILTLFLMPNLNNLKYMNNIYLSFMFDNISFILIILTFWIISLSILSNMNFKKTKFYNLYMFIMLMMLIFLFLCFSSNNLFLFYLMFESSLIPLIMLIMSWGYQINRIQASMYMILYTIFGSLPFLILVFFEFIYSKTLMMMMLMFLKMNMFSFLFFFMLMFMFLVKLPMYFIHLWLPKAHVEAPVSGSMILASIMLKLGVYGIMRLMFIYYNLMLKFKFILINLMIFASILACMNCLSQLDMKIIIAYSSIVHMNMMMSSLLMFKKWSYQASLILMISHGLCSSAMFCLTNFFYERSNSRSLLINKGLINLYPTMSMWSFLIFSNNFSSPPSLNLIGELFISFIIINYSYFFIMFILLILILSTLYMIFLYTSINHNQYNFILYFNNMNTREFILMMLHWIPLNFMFLNLSLL</sequence>
<dbReference type="GO" id="GO:0015990">
    <property type="term" value="P:electron transport coupled proton transport"/>
    <property type="evidence" value="ECO:0007669"/>
    <property type="project" value="TreeGrafter"/>
</dbReference>
<evidence type="ECO:0000256" key="14">
    <source>
        <dbReference type="ARBA" id="ARBA00023128"/>
    </source>
</evidence>
<keyword evidence="9" id="KW-1278">Translocase</keyword>
<keyword evidence="14 17" id="KW-0496">Mitochondrion</keyword>
<evidence type="ECO:0000256" key="8">
    <source>
        <dbReference type="ARBA" id="ARBA00022692"/>
    </source>
</evidence>
<dbReference type="EC" id="7.1.1.2" evidence="4 17"/>
<evidence type="ECO:0000256" key="16">
    <source>
        <dbReference type="ARBA" id="ARBA00049551"/>
    </source>
</evidence>
<comment type="function">
    <text evidence="1">Core subunit of the mitochondrial membrane respiratory chain NADH dehydrogenase (Complex I) that is believed to belong to the minimal assembly required for catalysis. Complex I functions in the transfer of electrons from NADH to the respiratory chain. The immediate electron acceptor for the enzyme is believed to be ubiquinone.</text>
</comment>
<evidence type="ECO:0000313" key="20">
    <source>
        <dbReference type="EMBL" id="AHA52567.1"/>
    </source>
</evidence>
<evidence type="ECO:0000256" key="11">
    <source>
        <dbReference type="ARBA" id="ARBA00022989"/>
    </source>
</evidence>
<keyword evidence="12 17" id="KW-0520">NAD</keyword>
<feature type="domain" description="NADH:ubiquinone oxidoreductase chain 4 N-terminal" evidence="19">
    <location>
        <begin position="1"/>
        <end position="101"/>
    </location>
</feature>
<keyword evidence="15 17" id="KW-0472">Membrane</keyword>
<dbReference type="PRINTS" id="PR01437">
    <property type="entry name" value="NUOXDRDTASE4"/>
</dbReference>
<dbReference type="InterPro" id="IPR003918">
    <property type="entry name" value="NADH_UbQ_OxRdtase"/>
</dbReference>
<dbReference type="Pfam" id="PF00361">
    <property type="entry name" value="Proton_antipo_M"/>
    <property type="match status" value="1"/>
</dbReference>
<dbReference type="EMBL" id="KF385876">
    <property type="protein sequence ID" value="AHA52567.1"/>
    <property type="molecule type" value="Genomic_DNA"/>
</dbReference>
<feature type="transmembrane region" description="Helical" evidence="17">
    <location>
        <begin position="217"/>
        <end position="240"/>
    </location>
</feature>
<dbReference type="PANTHER" id="PTHR43507:SF20">
    <property type="entry name" value="NADH-UBIQUINONE OXIDOREDUCTASE CHAIN 4"/>
    <property type="match status" value="1"/>
</dbReference>
<organism evidence="20">
    <name type="scientific">Pselaphanus sp. QL-2013</name>
    <dbReference type="NCBI Taxonomy" id="1421598"/>
    <lineage>
        <taxon>Eukaryota</taxon>
        <taxon>Metazoa</taxon>
        <taxon>Ecdysozoa</taxon>
        <taxon>Arthropoda</taxon>
        <taxon>Hexapoda</taxon>
        <taxon>Insecta</taxon>
        <taxon>Pterygota</taxon>
        <taxon>Neoptera</taxon>
        <taxon>Endopterygota</taxon>
        <taxon>Hymenoptera</taxon>
        <taxon>Apocrita</taxon>
        <taxon>Ichneumonoidea</taxon>
        <taxon>Braconidae</taxon>
        <taxon>Pselaphaninae</taxon>
        <taxon>Pselaphanus</taxon>
    </lineage>
</organism>
<geneLocation type="mitochondrion" evidence="20"/>
<dbReference type="GO" id="GO:0031966">
    <property type="term" value="C:mitochondrial membrane"/>
    <property type="evidence" value="ECO:0007669"/>
    <property type="project" value="UniProtKB-SubCell"/>
</dbReference>
<comment type="similarity">
    <text evidence="3 17">Belongs to the complex I subunit 4 family.</text>
</comment>
<dbReference type="Pfam" id="PF01059">
    <property type="entry name" value="Oxidored_q5_N"/>
    <property type="match status" value="1"/>
</dbReference>
<evidence type="ECO:0000256" key="2">
    <source>
        <dbReference type="ARBA" id="ARBA00004225"/>
    </source>
</evidence>
<feature type="transmembrane region" description="Helical" evidence="17">
    <location>
        <begin position="336"/>
        <end position="356"/>
    </location>
</feature>
<evidence type="ECO:0000256" key="12">
    <source>
        <dbReference type="ARBA" id="ARBA00023027"/>
    </source>
</evidence>
<evidence type="ECO:0000256" key="10">
    <source>
        <dbReference type="ARBA" id="ARBA00022982"/>
    </source>
</evidence>
<accession>A0A0A6ZLY6</accession>
<feature type="transmembrane region" description="Helical" evidence="17">
    <location>
        <begin position="48"/>
        <end position="73"/>
    </location>
</feature>
<keyword evidence="6 17" id="KW-0813">Transport</keyword>
<keyword evidence="11 17" id="KW-1133">Transmembrane helix</keyword>
<evidence type="ECO:0000256" key="17">
    <source>
        <dbReference type="RuleBase" id="RU003297"/>
    </source>
</evidence>
<evidence type="ECO:0000256" key="7">
    <source>
        <dbReference type="ARBA" id="ARBA00022660"/>
    </source>
</evidence>
<protein>
    <recommendedName>
        <fullName evidence="5 17">NADH-ubiquinone oxidoreductase chain 4</fullName>
        <ecNumber evidence="4 17">7.1.1.2</ecNumber>
    </recommendedName>
</protein>
<feature type="transmembrane region" description="Helical" evidence="17">
    <location>
        <begin position="183"/>
        <end position="205"/>
    </location>
</feature>
<dbReference type="GO" id="GO:0042773">
    <property type="term" value="P:ATP synthesis coupled electron transport"/>
    <property type="evidence" value="ECO:0007669"/>
    <property type="project" value="InterPro"/>
</dbReference>
<evidence type="ECO:0000256" key="3">
    <source>
        <dbReference type="ARBA" id="ARBA00009025"/>
    </source>
</evidence>
<keyword evidence="13 17" id="KW-0830">Ubiquinone</keyword>
<keyword evidence="10 17" id="KW-0249">Electron transport</keyword>
<keyword evidence="8 17" id="KW-0812">Transmembrane</keyword>
<dbReference type="GO" id="GO:0048039">
    <property type="term" value="F:ubiquinone binding"/>
    <property type="evidence" value="ECO:0007669"/>
    <property type="project" value="TreeGrafter"/>
</dbReference>
<dbReference type="GO" id="GO:0003954">
    <property type="term" value="F:NADH dehydrogenase activity"/>
    <property type="evidence" value="ECO:0007669"/>
    <property type="project" value="TreeGrafter"/>
</dbReference>
<feature type="domain" description="NADH:quinone oxidoreductase/Mrp antiporter transmembrane" evidence="18">
    <location>
        <begin position="105"/>
        <end position="388"/>
    </location>
</feature>
<feature type="transmembrane region" description="Helical" evidence="17">
    <location>
        <begin position="143"/>
        <end position="163"/>
    </location>
</feature>
<dbReference type="GO" id="GO:0008137">
    <property type="term" value="F:NADH dehydrogenase (ubiquinone) activity"/>
    <property type="evidence" value="ECO:0007669"/>
    <property type="project" value="UniProtKB-UniRule"/>
</dbReference>
<evidence type="ECO:0000259" key="19">
    <source>
        <dbReference type="Pfam" id="PF01059"/>
    </source>
</evidence>
<dbReference type="InterPro" id="IPR000260">
    <property type="entry name" value="NADH4_N"/>
</dbReference>
<name>A0A0A6ZLY6_9HYME</name>
<keyword evidence="7 17" id="KW-0679">Respiratory chain</keyword>
<feature type="transmembrane region" description="Helical" evidence="17">
    <location>
        <begin position="246"/>
        <end position="266"/>
    </location>
</feature>
<feature type="transmembrane region" description="Helical" evidence="17">
    <location>
        <begin position="85"/>
        <end position="103"/>
    </location>
</feature>
<gene>
    <name evidence="20" type="primary">ND4</name>
</gene>
<comment type="subcellular location">
    <subcellularLocation>
        <location evidence="2 17">Mitochondrion membrane</location>
        <topology evidence="2 17">Multi-pass membrane protein</topology>
    </subcellularLocation>
</comment>
<feature type="transmembrane region" description="Helical" evidence="17">
    <location>
        <begin position="422"/>
        <end position="441"/>
    </location>
</feature>
<evidence type="ECO:0000256" key="5">
    <source>
        <dbReference type="ARBA" id="ARBA00021006"/>
    </source>
</evidence>
<evidence type="ECO:0000256" key="6">
    <source>
        <dbReference type="ARBA" id="ARBA00022448"/>
    </source>
</evidence>
<evidence type="ECO:0000256" key="9">
    <source>
        <dbReference type="ARBA" id="ARBA00022967"/>
    </source>
</evidence>
<evidence type="ECO:0000256" key="13">
    <source>
        <dbReference type="ARBA" id="ARBA00023075"/>
    </source>
</evidence>
<evidence type="ECO:0000256" key="15">
    <source>
        <dbReference type="ARBA" id="ARBA00023136"/>
    </source>
</evidence>
<dbReference type="PANTHER" id="PTHR43507">
    <property type="entry name" value="NADH-UBIQUINONE OXIDOREDUCTASE CHAIN 4"/>
    <property type="match status" value="1"/>
</dbReference>
<comment type="catalytic activity">
    <reaction evidence="16 17">
        <text>a ubiquinone + NADH + 5 H(+)(in) = a ubiquinol + NAD(+) + 4 H(+)(out)</text>
        <dbReference type="Rhea" id="RHEA:29091"/>
        <dbReference type="Rhea" id="RHEA-COMP:9565"/>
        <dbReference type="Rhea" id="RHEA-COMP:9566"/>
        <dbReference type="ChEBI" id="CHEBI:15378"/>
        <dbReference type="ChEBI" id="CHEBI:16389"/>
        <dbReference type="ChEBI" id="CHEBI:17976"/>
        <dbReference type="ChEBI" id="CHEBI:57540"/>
        <dbReference type="ChEBI" id="CHEBI:57945"/>
        <dbReference type="EC" id="7.1.1.2"/>
    </reaction>
</comment>
<reference evidence="20" key="1">
    <citation type="submission" date="2013-07" db="EMBL/GenBank/DDBJ databases">
        <title>The comparative mitochondrial genomes from Braconidae subfamilies and the phylogeny of the Hymenoptera.</title>
        <authorList>
            <person name="Li Q."/>
            <person name="Wei S.J."/>
            <person name="Chen X.X."/>
        </authorList>
    </citation>
    <scope>NUCLEOTIDE SEQUENCE</scope>
</reference>
<proteinExistence type="inferred from homology"/>